<proteinExistence type="predicted"/>
<accession>A0A4R4P1Q0</accession>
<dbReference type="PANTHER" id="PTHR10509">
    <property type="entry name" value="O-METHYLTRANSFERASE-RELATED"/>
    <property type="match status" value="1"/>
</dbReference>
<keyword evidence="5" id="KW-1185">Reference proteome</keyword>
<gene>
    <name evidence="4" type="ORF">E1284_18905</name>
</gene>
<dbReference type="AlphaFoldDB" id="A0A4R4P1Q0"/>
<organism evidence="4 5">
    <name type="scientific">Actinomadura bangladeshensis</name>
    <dbReference type="NCBI Taxonomy" id="453573"/>
    <lineage>
        <taxon>Bacteria</taxon>
        <taxon>Bacillati</taxon>
        <taxon>Actinomycetota</taxon>
        <taxon>Actinomycetes</taxon>
        <taxon>Streptosporangiales</taxon>
        <taxon>Thermomonosporaceae</taxon>
        <taxon>Actinomadura</taxon>
    </lineage>
</organism>
<dbReference type="SUPFAM" id="SSF53335">
    <property type="entry name" value="S-adenosyl-L-methionine-dependent methyltransferases"/>
    <property type="match status" value="1"/>
</dbReference>
<dbReference type="Pfam" id="PF01596">
    <property type="entry name" value="Methyltransf_3"/>
    <property type="match status" value="1"/>
</dbReference>
<dbReference type="OrthoDB" id="4774874at2"/>
<dbReference type="InterPro" id="IPR029063">
    <property type="entry name" value="SAM-dependent_MTases_sf"/>
</dbReference>
<dbReference type="PROSITE" id="PS51682">
    <property type="entry name" value="SAM_OMT_I"/>
    <property type="match status" value="1"/>
</dbReference>
<dbReference type="InterPro" id="IPR050362">
    <property type="entry name" value="Cation-dep_OMT"/>
</dbReference>
<dbReference type="Gene3D" id="3.40.50.150">
    <property type="entry name" value="Vaccinia Virus protein VP39"/>
    <property type="match status" value="1"/>
</dbReference>
<comment type="caution">
    <text evidence="4">The sequence shown here is derived from an EMBL/GenBank/DDBJ whole genome shotgun (WGS) entry which is preliminary data.</text>
</comment>
<name>A0A4R4P1Q0_9ACTN</name>
<dbReference type="EMBL" id="SMJW01000089">
    <property type="protein sequence ID" value="TDC13852.1"/>
    <property type="molecule type" value="Genomic_DNA"/>
</dbReference>
<reference evidence="4 5" key="1">
    <citation type="submission" date="2019-03" db="EMBL/GenBank/DDBJ databases">
        <title>Draft genome sequences of novel Actinobacteria.</title>
        <authorList>
            <person name="Sahin N."/>
            <person name="Ay H."/>
            <person name="Saygin H."/>
        </authorList>
    </citation>
    <scope>NUCLEOTIDE SEQUENCE [LARGE SCALE GENOMIC DNA]</scope>
    <source>
        <strain evidence="4 5">DSM 45347</strain>
    </source>
</reference>
<dbReference type="Proteomes" id="UP000295431">
    <property type="component" value="Unassembled WGS sequence"/>
</dbReference>
<dbReference type="GO" id="GO:0032259">
    <property type="term" value="P:methylation"/>
    <property type="evidence" value="ECO:0007669"/>
    <property type="project" value="UniProtKB-KW"/>
</dbReference>
<dbReference type="InterPro" id="IPR002935">
    <property type="entry name" value="SAM_O-MeTrfase"/>
</dbReference>
<evidence type="ECO:0000256" key="3">
    <source>
        <dbReference type="ARBA" id="ARBA00022691"/>
    </source>
</evidence>
<sequence length="226" mass="24564">MVFPARGMRGSREEAAIDAIQATRAYVEDFLPEDEALLAARRRGEEVGAAPIGPAGGAALRFLATLIGARTVVEVGSGCGVSGVWLMRGMPKDAVLTSVDIEPENQRLAKIAYREAGLSGFRTRMISGPALEVLPRLTDGAYDMVFCDADKREYPEYLTDALRLLRPGGVVAFDNALWHDRVADAAYRDPDTEAIREVHRMIRDDERLVPLLVPVGDGLLCAVRLG</sequence>
<dbReference type="PANTHER" id="PTHR10509:SF85">
    <property type="entry name" value="O-METHYLTRANSFERASE RV1220C-RELATED"/>
    <property type="match status" value="1"/>
</dbReference>
<keyword evidence="1 4" id="KW-0489">Methyltransferase</keyword>
<evidence type="ECO:0000256" key="2">
    <source>
        <dbReference type="ARBA" id="ARBA00022679"/>
    </source>
</evidence>
<dbReference type="GO" id="GO:0008171">
    <property type="term" value="F:O-methyltransferase activity"/>
    <property type="evidence" value="ECO:0007669"/>
    <property type="project" value="InterPro"/>
</dbReference>
<dbReference type="CDD" id="cd02440">
    <property type="entry name" value="AdoMet_MTases"/>
    <property type="match status" value="1"/>
</dbReference>
<dbReference type="GO" id="GO:0008757">
    <property type="term" value="F:S-adenosylmethionine-dependent methyltransferase activity"/>
    <property type="evidence" value="ECO:0007669"/>
    <property type="project" value="TreeGrafter"/>
</dbReference>
<protein>
    <submittedName>
        <fullName evidence="4">O-methyltransferase</fullName>
    </submittedName>
</protein>
<evidence type="ECO:0000313" key="4">
    <source>
        <dbReference type="EMBL" id="TDC13852.1"/>
    </source>
</evidence>
<keyword evidence="2 4" id="KW-0808">Transferase</keyword>
<evidence type="ECO:0000256" key="1">
    <source>
        <dbReference type="ARBA" id="ARBA00022603"/>
    </source>
</evidence>
<evidence type="ECO:0000313" key="5">
    <source>
        <dbReference type="Proteomes" id="UP000295431"/>
    </source>
</evidence>
<keyword evidence="3" id="KW-0949">S-adenosyl-L-methionine</keyword>